<reference evidence="1" key="1">
    <citation type="submission" date="2021-12" db="EMBL/GenBank/DDBJ databases">
        <authorList>
            <person name="Li Y."/>
        </authorList>
    </citation>
    <scope>NUCLEOTIDE SEQUENCE</scope>
    <source>
        <strain evidence="1">DKSPLA3</strain>
    </source>
</reference>
<comment type="caution">
    <text evidence="1">The sequence shown here is derived from an EMBL/GenBank/DDBJ whole genome shotgun (WGS) entry which is preliminary data.</text>
</comment>
<sequence length="107" mass="12181">MLGKLQKDFERASVRYAETTGILRDDDWFILKLVEEMGEVTQAWNRLSGRARRKGLDEETLRTALEDETADLLGHVLLFAHRHGLDLDAAVERKWRFSPVGTDGTAP</sequence>
<dbReference type="RefSeq" id="WP_231816682.1">
    <property type="nucleotide sequence ID" value="NZ_JAJOZR010000018.1"/>
</dbReference>
<protein>
    <submittedName>
        <fullName evidence="1">Pyrophosphatase</fullName>
    </submittedName>
</protein>
<accession>A0A9X1NXD2</accession>
<dbReference type="Proteomes" id="UP001139089">
    <property type="component" value="Unassembled WGS sequence"/>
</dbReference>
<organism evidence="1 2">
    <name type="scientific">Rhizobium quercicola</name>
    <dbReference type="NCBI Taxonomy" id="2901226"/>
    <lineage>
        <taxon>Bacteria</taxon>
        <taxon>Pseudomonadati</taxon>
        <taxon>Pseudomonadota</taxon>
        <taxon>Alphaproteobacteria</taxon>
        <taxon>Hyphomicrobiales</taxon>
        <taxon>Rhizobiaceae</taxon>
        <taxon>Rhizobium/Agrobacterium group</taxon>
        <taxon>Rhizobium</taxon>
    </lineage>
</organism>
<proteinExistence type="predicted"/>
<dbReference type="EMBL" id="JAJOZR010000018">
    <property type="protein sequence ID" value="MCD7111614.1"/>
    <property type="molecule type" value="Genomic_DNA"/>
</dbReference>
<name>A0A9X1NXD2_9HYPH</name>
<dbReference type="CDD" id="cd11538">
    <property type="entry name" value="NTP-PPase_u1"/>
    <property type="match status" value="1"/>
</dbReference>
<dbReference type="SUPFAM" id="SSF101386">
    <property type="entry name" value="all-alpha NTP pyrophosphatases"/>
    <property type="match status" value="1"/>
</dbReference>
<evidence type="ECO:0000313" key="2">
    <source>
        <dbReference type="Proteomes" id="UP001139089"/>
    </source>
</evidence>
<keyword evidence="2" id="KW-1185">Reference proteome</keyword>
<dbReference type="AlphaFoldDB" id="A0A9X1NXD2"/>
<dbReference type="Gene3D" id="1.10.287.1080">
    <property type="entry name" value="MazG-like"/>
    <property type="match status" value="1"/>
</dbReference>
<evidence type="ECO:0000313" key="1">
    <source>
        <dbReference type="EMBL" id="MCD7111614.1"/>
    </source>
</evidence>
<gene>
    <name evidence="1" type="ORF">LRX75_21505</name>
</gene>